<accession>A0ACC2XKY3</accession>
<protein>
    <submittedName>
        <fullName evidence="1">Uncharacterized protein</fullName>
    </submittedName>
</protein>
<dbReference type="Proteomes" id="UP001234202">
    <property type="component" value="Unassembled WGS sequence"/>
</dbReference>
<sequence>MRFDVLVGRVGRFQLITKETDPWVARTYVAIHSSSDTSTPTAPSSAEQANEATNDSYEQRTSGEKSTLVGGDGEKDKENEKQPTATTVAGTTSRGGLSGAVEMFYADEEWEAVTAPSAASGRMRSVRR</sequence>
<evidence type="ECO:0000313" key="1">
    <source>
        <dbReference type="EMBL" id="KAJ9124643.1"/>
    </source>
</evidence>
<dbReference type="EMBL" id="JASBWV010000009">
    <property type="protein sequence ID" value="KAJ9124643.1"/>
    <property type="molecule type" value="Genomic_DNA"/>
</dbReference>
<name>A0ACC2XKY3_9TREE</name>
<gene>
    <name evidence="1" type="ORF">QFC24_003010</name>
</gene>
<evidence type="ECO:0000313" key="2">
    <source>
        <dbReference type="Proteomes" id="UP001234202"/>
    </source>
</evidence>
<keyword evidence="2" id="KW-1185">Reference proteome</keyword>
<comment type="caution">
    <text evidence="1">The sequence shown here is derived from an EMBL/GenBank/DDBJ whole genome shotgun (WGS) entry which is preliminary data.</text>
</comment>
<proteinExistence type="predicted"/>
<reference evidence="1" key="1">
    <citation type="submission" date="2023-04" db="EMBL/GenBank/DDBJ databases">
        <title>Draft Genome sequencing of Naganishia species isolated from polar environments using Oxford Nanopore Technology.</title>
        <authorList>
            <person name="Leo P."/>
            <person name="Venkateswaran K."/>
        </authorList>
    </citation>
    <scope>NUCLEOTIDE SEQUENCE</scope>
    <source>
        <strain evidence="1">DBVPG 5303</strain>
    </source>
</reference>
<organism evidence="1 2">
    <name type="scientific">Naganishia onofrii</name>
    <dbReference type="NCBI Taxonomy" id="1851511"/>
    <lineage>
        <taxon>Eukaryota</taxon>
        <taxon>Fungi</taxon>
        <taxon>Dikarya</taxon>
        <taxon>Basidiomycota</taxon>
        <taxon>Agaricomycotina</taxon>
        <taxon>Tremellomycetes</taxon>
        <taxon>Filobasidiales</taxon>
        <taxon>Filobasidiaceae</taxon>
        <taxon>Naganishia</taxon>
    </lineage>
</organism>